<name>A0A1L7XUT3_9HELO</name>
<sequence length="361" mass="40327">MDSTSIKLASFSKEFKTLSSSISTLSRSSRELQEENNWHFQLALENTMSSIMCTWDTLKELSPVPAISDSDENDDSFLFEDEDEESEMMLEMLQEDVVELSQRVDVLTTQTGKGLAASASLKQQSAELAQKAQRLNLQIKNTREEVESQLDAKNDAYSRAVDVHNERVDECNKAISELNELEEKLEDKRDDRALLRVGRVAMWGTSLFLPGMAVVAAGMEIAAKKLRDNIADKKSRKRACESAVNSARSSVESLRTQATDLHRTAECARTLMDDCVDKVDESDSAVTKTENMEKSFQAIDSAANKLVVTVRELQVKTTVMKDLGVARLMLQGAVEEFVNQLSKGGQKELVGSLERMRHFLN</sequence>
<proteinExistence type="predicted"/>
<dbReference type="EMBL" id="FJOG01000059">
    <property type="protein sequence ID" value="CZR68789.1"/>
    <property type="molecule type" value="Genomic_DNA"/>
</dbReference>
<evidence type="ECO:0000313" key="3">
    <source>
        <dbReference type="Proteomes" id="UP000184330"/>
    </source>
</evidence>
<evidence type="ECO:0000256" key="1">
    <source>
        <dbReference type="SAM" id="Coils"/>
    </source>
</evidence>
<feature type="coiled-coil region" evidence="1">
    <location>
        <begin position="90"/>
        <end position="198"/>
    </location>
</feature>
<dbReference type="AlphaFoldDB" id="A0A1L7XUT3"/>
<organism evidence="2 3">
    <name type="scientific">Phialocephala subalpina</name>
    <dbReference type="NCBI Taxonomy" id="576137"/>
    <lineage>
        <taxon>Eukaryota</taxon>
        <taxon>Fungi</taxon>
        <taxon>Dikarya</taxon>
        <taxon>Ascomycota</taxon>
        <taxon>Pezizomycotina</taxon>
        <taxon>Leotiomycetes</taxon>
        <taxon>Helotiales</taxon>
        <taxon>Mollisiaceae</taxon>
        <taxon>Phialocephala</taxon>
        <taxon>Phialocephala fortinii species complex</taxon>
    </lineage>
</organism>
<gene>
    <name evidence="2" type="ORF">PAC_18688</name>
</gene>
<reference evidence="2 3" key="1">
    <citation type="submission" date="2016-03" db="EMBL/GenBank/DDBJ databases">
        <authorList>
            <person name="Ploux O."/>
        </authorList>
    </citation>
    <scope>NUCLEOTIDE SEQUENCE [LARGE SCALE GENOMIC DNA]</scope>
    <source>
        <strain evidence="2 3">UAMH 11012</strain>
    </source>
</reference>
<evidence type="ECO:0000313" key="2">
    <source>
        <dbReference type="EMBL" id="CZR68789.1"/>
    </source>
</evidence>
<protein>
    <submittedName>
        <fullName evidence="2">Uncharacterized protein</fullName>
    </submittedName>
</protein>
<dbReference type="Gene3D" id="1.20.1170.10">
    <property type="match status" value="1"/>
</dbReference>
<accession>A0A1L7XUT3</accession>
<dbReference type="OrthoDB" id="3510845at2759"/>
<keyword evidence="1" id="KW-0175">Coiled coil</keyword>
<dbReference type="Proteomes" id="UP000184330">
    <property type="component" value="Unassembled WGS sequence"/>
</dbReference>
<keyword evidence="3" id="KW-1185">Reference proteome</keyword>